<name>A0A2J8JV55_PANTR</name>
<reference evidence="2 3" key="1">
    <citation type="submission" date="2017-12" db="EMBL/GenBank/DDBJ databases">
        <title>High-resolution comparative analysis of great ape genomes.</title>
        <authorList>
            <person name="Pollen A."/>
            <person name="Hastie A."/>
            <person name="Hormozdiari F."/>
            <person name="Dougherty M."/>
            <person name="Liu R."/>
            <person name="Chaisson M."/>
            <person name="Hoppe E."/>
            <person name="Hill C."/>
            <person name="Pang A."/>
            <person name="Hillier L."/>
            <person name="Baker C."/>
            <person name="Armstrong J."/>
            <person name="Shendure J."/>
            <person name="Paten B."/>
            <person name="Wilson R."/>
            <person name="Chao H."/>
            <person name="Schneider V."/>
            <person name="Ventura M."/>
            <person name="Kronenberg Z."/>
            <person name="Murali S."/>
            <person name="Gordon D."/>
            <person name="Cantsilieris S."/>
            <person name="Munson K."/>
            <person name="Nelson B."/>
            <person name="Raja A."/>
            <person name="Underwood J."/>
            <person name="Diekhans M."/>
            <person name="Fiddes I."/>
            <person name="Haussler D."/>
            <person name="Eichler E."/>
        </authorList>
    </citation>
    <scope>NUCLEOTIDE SEQUENCE [LARGE SCALE GENOMIC DNA]</scope>
    <source>
        <strain evidence="2">Yerkes chimp pedigree #C0471</strain>
    </source>
</reference>
<sequence length="131" mass="14071">MPRNQLKPGLQLGWTCPPAAEGQDARSGGRDKQDVTWSGVTARTEEARPAFLNTLGWWGCGKKRVCFFTSSTESAHYGCPLGSQNPQHERNGATQLKPGPLNPDTKPSSLEMNMLHFTTTALPDSGIGSGS</sequence>
<evidence type="ECO:0000313" key="2">
    <source>
        <dbReference type="EMBL" id="PNI26653.1"/>
    </source>
</evidence>
<protein>
    <submittedName>
        <fullName evidence="2">H19 isoform 2</fullName>
    </submittedName>
</protein>
<accession>A0A2J8JV55</accession>
<feature type="compositionally biased region" description="Basic and acidic residues" evidence="1">
    <location>
        <begin position="23"/>
        <end position="34"/>
    </location>
</feature>
<comment type="caution">
    <text evidence="2">The sequence shown here is derived from an EMBL/GenBank/DDBJ whole genome shotgun (WGS) entry which is preliminary data.</text>
</comment>
<evidence type="ECO:0000256" key="1">
    <source>
        <dbReference type="SAM" id="MobiDB-lite"/>
    </source>
</evidence>
<evidence type="ECO:0000313" key="3">
    <source>
        <dbReference type="Proteomes" id="UP000236370"/>
    </source>
</evidence>
<dbReference type="Proteomes" id="UP000236370">
    <property type="component" value="Unassembled WGS sequence"/>
</dbReference>
<organism evidence="2 3">
    <name type="scientific">Pan troglodytes</name>
    <name type="common">Chimpanzee</name>
    <dbReference type="NCBI Taxonomy" id="9598"/>
    <lineage>
        <taxon>Eukaryota</taxon>
        <taxon>Metazoa</taxon>
        <taxon>Chordata</taxon>
        <taxon>Craniata</taxon>
        <taxon>Vertebrata</taxon>
        <taxon>Euteleostomi</taxon>
        <taxon>Mammalia</taxon>
        <taxon>Eutheria</taxon>
        <taxon>Euarchontoglires</taxon>
        <taxon>Primates</taxon>
        <taxon>Haplorrhini</taxon>
        <taxon>Catarrhini</taxon>
        <taxon>Hominidae</taxon>
        <taxon>Pan</taxon>
    </lineage>
</organism>
<gene>
    <name evidence="2" type="ORF">CK820_G0044083</name>
</gene>
<dbReference type="EMBL" id="NBAG03000421">
    <property type="protein sequence ID" value="PNI26653.1"/>
    <property type="molecule type" value="Genomic_DNA"/>
</dbReference>
<feature type="region of interest" description="Disordered" evidence="1">
    <location>
        <begin position="80"/>
        <end position="107"/>
    </location>
</feature>
<proteinExistence type="predicted"/>
<feature type="region of interest" description="Disordered" evidence="1">
    <location>
        <begin position="1"/>
        <end position="44"/>
    </location>
</feature>
<dbReference type="AlphaFoldDB" id="A0A2J8JV55"/>